<organism evidence="10 11">
    <name type="scientific">Lacibacter sediminis</name>
    <dbReference type="NCBI Taxonomy" id="2760713"/>
    <lineage>
        <taxon>Bacteria</taxon>
        <taxon>Pseudomonadati</taxon>
        <taxon>Bacteroidota</taxon>
        <taxon>Chitinophagia</taxon>
        <taxon>Chitinophagales</taxon>
        <taxon>Chitinophagaceae</taxon>
        <taxon>Lacibacter</taxon>
    </lineage>
</organism>
<dbReference type="GO" id="GO:0015344">
    <property type="term" value="F:siderophore uptake transmembrane transporter activity"/>
    <property type="evidence" value="ECO:0007669"/>
    <property type="project" value="TreeGrafter"/>
</dbReference>
<keyword evidence="8" id="KW-0732">Signal</keyword>
<feature type="signal peptide" evidence="8">
    <location>
        <begin position="1"/>
        <end position="19"/>
    </location>
</feature>
<dbReference type="Gene3D" id="2.60.40.1120">
    <property type="entry name" value="Carboxypeptidase-like, regulatory domain"/>
    <property type="match status" value="1"/>
</dbReference>
<dbReference type="PROSITE" id="PS52016">
    <property type="entry name" value="TONB_DEPENDENT_REC_3"/>
    <property type="match status" value="1"/>
</dbReference>
<dbReference type="PANTHER" id="PTHR30069">
    <property type="entry name" value="TONB-DEPENDENT OUTER MEMBRANE RECEPTOR"/>
    <property type="match status" value="1"/>
</dbReference>
<dbReference type="EMBL" id="CP060007">
    <property type="protein sequence ID" value="QNA45047.1"/>
    <property type="molecule type" value="Genomic_DNA"/>
</dbReference>
<dbReference type="Pfam" id="PF07715">
    <property type="entry name" value="Plug"/>
    <property type="match status" value="1"/>
</dbReference>
<sequence length="737" mass="82841">MKTTLLLFIFSLHVLLLTAQTTYSSRIIDAVTNEPVEGAVVQSKNKVTTAAKDGRFSITLENSETIVTISAIGYATQEINTANTGNVLLTRAAFNLKEVVIAAGDITKVYSTISKIDLNQRPVNSAQEFLRYVPGLFIAQHQGGGKAEQIFLRGFDVDHGTDVRITVDGMPVNMPSHAHGQGYADMHFVIPELVKTIDYGKGSYYAEQGNFNTAGYVELQTANRLSQNTVQTEVGSFNSYRALAMVNLLPATNQKQSAYIASEFIYSDGAFESPQNFNRLNIWGKYNVQMNERNKLFLQANVFNSRWDASGQIPERAVNDGTISRFGAIDNTEGGYTGRINISTKLQQRLHNDDLIEHQLYYSRYHFNLISNFTFFLNDPVNGDQIRQQEERDIYGWQSNWQSKKFKGNTAFTSSIGSGARFDATHNSELSRTKNKTEILDAVALGNVKEANAWLYADEKIERGNWLFNIGARVDYFHFDYNDKLNPSLASQQKAIISPKLNIFYTVNKSFQFYLKNGKGFHSNDTRVVLPQTGQRVLPASYGSDLGFIWKPFKSLLINAAAWHLFLEQEFVYVGDEGIVEPGGKTRRVGADVSVRWQPLKALTADANINFAHARSIEDAKGENYIPLAPTVTSTGGINYQYNSWNASIRYRYLANRAANEDYSITAKGYFVTDASLSYAFNKFELGTVVENIFNTQWNEAQFATESRLRNETNPVTELHYTPGNPFFIKLKLAFHF</sequence>
<evidence type="ECO:0000256" key="7">
    <source>
        <dbReference type="PROSITE-ProRule" id="PRU01360"/>
    </source>
</evidence>
<comment type="similarity">
    <text evidence="7">Belongs to the TonB-dependent receptor family.</text>
</comment>
<keyword evidence="2 7" id="KW-0813">Transport</keyword>
<comment type="subcellular location">
    <subcellularLocation>
        <location evidence="1 7">Cell outer membrane</location>
        <topology evidence="1 7">Multi-pass membrane protein</topology>
    </subcellularLocation>
</comment>
<evidence type="ECO:0000256" key="3">
    <source>
        <dbReference type="ARBA" id="ARBA00022452"/>
    </source>
</evidence>
<reference evidence="11" key="1">
    <citation type="submission" date="2020-08" db="EMBL/GenBank/DDBJ databases">
        <title>Lacibacter sp. S13-6-6 genome sequencing.</title>
        <authorList>
            <person name="Jin L."/>
        </authorList>
    </citation>
    <scope>NUCLEOTIDE SEQUENCE [LARGE SCALE GENOMIC DNA]</scope>
    <source>
        <strain evidence="11">S13-6-6</strain>
    </source>
</reference>
<dbReference type="KEGG" id="lacs:H4075_02290"/>
<dbReference type="InterPro" id="IPR036942">
    <property type="entry name" value="Beta-barrel_TonB_sf"/>
</dbReference>
<keyword evidence="11" id="KW-1185">Reference proteome</keyword>
<dbReference type="SUPFAM" id="SSF49464">
    <property type="entry name" value="Carboxypeptidase regulatory domain-like"/>
    <property type="match status" value="1"/>
</dbReference>
<evidence type="ECO:0000256" key="2">
    <source>
        <dbReference type="ARBA" id="ARBA00022448"/>
    </source>
</evidence>
<evidence type="ECO:0000259" key="9">
    <source>
        <dbReference type="Pfam" id="PF07715"/>
    </source>
</evidence>
<dbReference type="Pfam" id="PF13715">
    <property type="entry name" value="CarbopepD_reg_2"/>
    <property type="match status" value="1"/>
</dbReference>
<feature type="chain" id="PRO_5028838658" evidence="8">
    <location>
        <begin position="20"/>
        <end position="737"/>
    </location>
</feature>
<evidence type="ECO:0000313" key="11">
    <source>
        <dbReference type="Proteomes" id="UP000515344"/>
    </source>
</evidence>
<keyword evidence="4 7" id="KW-0812">Transmembrane</keyword>
<dbReference type="AlphaFoldDB" id="A0A7G5XHU4"/>
<dbReference type="SUPFAM" id="SSF56935">
    <property type="entry name" value="Porins"/>
    <property type="match status" value="1"/>
</dbReference>
<dbReference type="PANTHER" id="PTHR30069:SF36">
    <property type="entry name" value="BLL6948 PROTEIN"/>
    <property type="match status" value="1"/>
</dbReference>
<dbReference type="InterPro" id="IPR037066">
    <property type="entry name" value="Plug_dom_sf"/>
</dbReference>
<evidence type="ECO:0000256" key="5">
    <source>
        <dbReference type="ARBA" id="ARBA00023136"/>
    </source>
</evidence>
<dbReference type="GO" id="GO:0009279">
    <property type="term" value="C:cell outer membrane"/>
    <property type="evidence" value="ECO:0007669"/>
    <property type="project" value="UniProtKB-SubCell"/>
</dbReference>
<evidence type="ECO:0000256" key="6">
    <source>
        <dbReference type="ARBA" id="ARBA00023237"/>
    </source>
</evidence>
<dbReference type="Gene3D" id="2.40.170.20">
    <property type="entry name" value="TonB-dependent receptor, beta-barrel domain"/>
    <property type="match status" value="1"/>
</dbReference>
<keyword evidence="10" id="KW-0675">Receptor</keyword>
<evidence type="ECO:0000256" key="1">
    <source>
        <dbReference type="ARBA" id="ARBA00004571"/>
    </source>
</evidence>
<feature type="domain" description="TonB-dependent receptor plug" evidence="9">
    <location>
        <begin position="105"/>
        <end position="215"/>
    </location>
</feature>
<keyword evidence="5 7" id="KW-0472">Membrane</keyword>
<dbReference type="InterPro" id="IPR008969">
    <property type="entry name" value="CarboxyPept-like_regulatory"/>
</dbReference>
<keyword evidence="6 7" id="KW-0998">Cell outer membrane</keyword>
<evidence type="ECO:0000256" key="4">
    <source>
        <dbReference type="ARBA" id="ARBA00022692"/>
    </source>
</evidence>
<keyword evidence="3 7" id="KW-1134">Transmembrane beta strand</keyword>
<gene>
    <name evidence="10" type="ORF">H4075_02290</name>
</gene>
<evidence type="ECO:0000256" key="8">
    <source>
        <dbReference type="SAM" id="SignalP"/>
    </source>
</evidence>
<evidence type="ECO:0000313" key="10">
    <source>
        <dbReference type="EMBL" id="QNA45047.1"/>
    </source>
</evidence>
<dbReference type="Proteomes" id="UP000515344">
    <property type="component" value="Chromosome"/>
</dbReference>
<dbReference type="GO" id="GO:0044718">
    <property type="term" value="P:siderophore transmembrane transport"/>
    <property type="evidence" value="ECO:0007669"/>
    <property type="project" value="TreeGrafter"/>
</dbReference>
<dbReference type="RefSeq" id="WP_182803762.1">
    <property type="nucleotide sequence ID" value="NZ_CP060007.1"/>
</dbReference>
<dbReference type="Gene3D" id="2.170.130.10">
    <property type="entry name" value="TonB-dependent receptor, plug domain"/>
    <property type="match status" value="1"/>
</dbReference>
<dbReference type="InterPro" id="IPR012910">
    <property type="entry name" value="Plug_dom"/>
</dbReference>
<name>A0A7G5XHU4_9BACT</name>
<dbReference type="InterPro" id="IPR039426">
    <property type="entry name" value="TonB-dep_rcpt-like"/>
</dbReference>
<proteinExistence type="inferred from homology"/>
<protein>
    <submittedName>
        <fullName evidence="10">TonB-dependent receptor plug domain-containing protein</fullName>
    </submittedName>
</protein>
<accession>A0A7G5XHU4</accession>